<keyword evidence="8" id="KW-1185">Reference proteome</keyword>
<comment type="caution">
    <text evidence="7">The sequence shown here is derived from an EMBL/GenBank/DDBJ whole genome shotgun (WGS) entry which is preliminary data.</text>
</comment>
<keyword evidence="5" id="KW-0449">Lipoprotein</keyword>
<dbReference type="Gene3D" id="3.30.160.150">
    <property type="entry name" value="Lipoprotein like domain"/>
    <property type="match status" value="1"/>
</dbReference>
<accession>A0A401LH69</accession>
<gene>
    <name evidence="6" type="primary">lptE</name>
    <name evidence="7" type="ORF">MESMUL_10590</name>
</gene>
<dbReference type="PANTHER" id="PTHR38098:SF1">
    <property type="entry name" value="LPS-ASSEMBLY LIPOPROTEIN LPTE"/>
    <property type="match status" value="1"/>
</dbReference>
<proteinExistence type="inferred from homology"/>
<dbReference type="GO" id="GO:0009279">
    <property type="term" value="C:cell outer membrane"/>
    <property type="evidence" value="ECO:0007669"/>
    <property type="project" value="UniProtKB-UniRule"/>
</dbReference>
<dbReference type="PANTHER" id="PTHR38098">
    <property type="entry name" value="LPS-ASSEMBLY LIPOPROTEIN LPTE"/>
    <property type="match status" value="1"/>
</dbReference>
<dbReference type="InterPro" id="IPR007485">
    <property type="entry name" value="LPS_assembly_LptE"/>
</dbReference>
<dbReference type="GO" id="GO:0015920">
    <property type="term" value="P:lipopolysaccharide transport"/>
    <property type="evidence" value="ECO:0007669"/>
    <property type="project" value="TreeGrafter"/>
</dbReference>
<comment type="subunit">
    <text evidence="6">Component of the lipopolysaccharide transport and assembly complex. Interacts with LptD.</text>
</comment>
<evidence type="ECO:0000256" key="1">
    <source>
        <dbReference type="ARBA" id="ARBA00022729"/>
    </source>
</evidence>
<evidence type="ECO:0000256" key="6">
    <source>
        <dbReference type="HAMAP-Rule" id="MF_01186"/>
    </source>
</evidence>
<evidence type="ECO:0000256" key="2">
    <source>
        <dbReference type="ARBA" id="ARBA00023136"/>
    </source>
</evidence>
<evidence type="ECO:0000256" key="5">
    <source>
        <dbReference type="ARBA" id="ARBA00023288"/>
    </source>
</evidence>
<comment type="function">
    <text evidence="6">Together with LptD, is involved in the assembly of lipopolysaccharide (LPS) at the surface of the outer membrane. Required for the proper assembly of LptD. Binds LPS and may serve as the LPS recognition site at the outer membrane.</text>
</comment>
<dbReference type="Proteomes" id="UP000266091">
    <property type="component" value="Unassembled WGS sequence"/>
</dbReference>
<dbReference type="Pfam" id="PF04390">
    <property type="entry name" value="LptE"/>
    <property type="match status" value="1"/>
</dbReference>
<protein>
    <recommendedName>
        <fullName evidence="6">LPS-assembly lipoprotein LptE</fullName>
    </recommendedName>
</protein>
<keyword evidence="3" id="KW-0564">Palmitate</keyword>
<dbReference type="EMBL" id="BGZJ01000001">
    <property type="protein sequence ID" value="GBO93705.1"/>
    <property type="molecule type" value="Genomic_DNA"/>
</dbReference>
<dbReference type="AlphaFoldDB" id="A0A388SBX0"/>
<evidence type="ECO:0000256" key="3">
    <source>
        <dbReference type="ARBA" id="ARBA00023139"/>
    </source>
</evidence>
<name>A0A388SBX0_9BURK</name>
<dbReference type="OrthoDB" id="5298094at2"/>
<keyword evidence="4 6" id="KW-0998">Cell outer membrane</keyword>
<keyword evidence="1" id="KW-0732">Signal</keyword>
<comment type="similarity">
    <text evidence="6">Belongs to the LptE lipoprotein family.</text>
</comment>
<evidence type="ECO:0000313" key="8">
    <source>
        <dbReference type="Proteomes" id="UP000266091"/>
    </source>
</evidence>
<sequence length="174" mass="19692">MHTTGLNRRALLAAAAASLALTGCGFRPRGRFTVPFETVYLQMSDQSTLKWELRRHINAETNARVVDQMADADAILSIVSQSRSRVVQTYNDIGDAREYRLGWDVTFKLAAPDGYEYLPPTTLSARRDLPYTIRNYLSRETEEATLYRDIERDIVVQLMRRIEAAKAKAHAAAK</sequence>
<dbReference type="HAMAP" id="MF_01186">
    <property type="entry name" value="LPS_assembly_LptE"/>
    <property type="match status" value="1"/>
</dbReference>
<organism evidence="7 8">
    <name type="scientific">Mesosutterella multiformis</name>
    <dbReference type="NCBI Taxonomy" id="2259133"/>
    <lineage>
        <taxon>Bacteria</taxon>
        <taxon>Pseudomonadati</taxon>
        <taxon>Pseudomonadota</taxon>
        <taxon>Betaproteobacteria</taxon>
        <taxon>Burkholderiales</taxon>
        <taxon>Sutterellaceae</taxon>
        <taxon>Mesosutterella</taxon>
    </lineage>
</organism>
<evidence type="ECO:0000313" key="7">
    <source>
        <dbReference type="EMBL" id="GBO93705.1"/>
    </source>
</evidence>
<dbReference type="GO" id="GO:1990351">
    <property type="term" value="C:transporter complex"/>
    <property type="evidence" value="ECO:0007669"/>
    <property type="project" value="TreeGrafter"/>
</dbReference>
<dbReference type="RefSeq" id="WP_116270030.1">
    <property type="nucleotide sequence ID" value="NZ_BGZJ01000001.1"/>
</dbReference>
<reference evidence="7 8" key="1">
    <citation type="journal article" date="2018" name="Int. J. Syst. Evol. Microbiol.">
        <title>Mesosutterella multiformis gen. nov., sp. nov., a member of the family Sutterellaceae and Sutterella megalosphaeroides sp. nov., isolated from human faeces.</title>
        <authorList>
            <person name="Sakamoto M."/>
            <person name="Ikeyama N."/>
            <person name="Kunihiro T."/>
            <person name="Iino T."/>
            <person name="Yuki M."/>
            <person name="Ohkuma M."/>
        </authorList>
    </citation>
    <scope>NUCLEOTIDE SEQUENCE [LARGE SCALE GENOMIC DNA]</scope>
    <source>
        <strain evidence="7 8">4NBBH2</strain>
    </source>
</reference>
<accession>A0A388SBX0</accession>
<keyword evidence="2 6" id="KW-0472">Membrane</keyword>
<dbReference type="GO" id="GO:0043165">
    <property type="term" value="P:Gram-negative-bacterium-type cell outer membrane assembly"/>
    <property type="evidence" value="ECO:0007669"/>
    <property type="project" value="UniProtKB-UniRule"/>
</dbReference>
<evidence type="ECO:0000256" key="4">
    <source>
        <dbReference type="ARBA" id="ARBA00023237"/>
    </source>
</evidence>
<dbReference type="GO" id="GO:0001530">
    <property type="term" value="F:lipopolysaccharide binding"/>
    <property type="evidence" value="ECO:0007669"/>
    <property type="project" value="TreeGrafter"/>
</dbReference>